<evidence type="ECO:0000256" key="8">
    <source>
        <dbReference type="ARBA" id="ARBA00023157"/>
    </source>
</evidence>
<dbReference type="GO" id="GO:0043410">
    <property type="term" value="P:positive regulation of MAPK cascade"/>
    <property type="evidence" value="ECO:0007669"/>
    <property type="project" value="TreeGrafter"/>
</dbReference>
<organism evidence="13 14">
    <name type="scientific">Orchesella cincta</name>
    <name type="common">Springtail</name>
    <name type="synonym">Podura cincta</name>
    <dbReference type="NCBI Taxonomy" id="48709"/>
    <lineage>
        <taxon>Eukaryota</taxon>
        <taxon>Metazoa</taxon>
        <taxon>Ecdysozoa</taxon>
        <taxon>Arthropoda</taxon>
        <taxon>Hexapoda</taxon>
        <taxon>Collembola</taxon>
        <taxon>Entomobryomorpha</taxon>
        <taxon>Entomobryoidea</taxon>
        <taxon>Orchesellidae</taxon>
        <taxon>Orchesellinae</taxon>
        <taxon>Orchesella</taxon>
    </lineage>
</organism>
<dbReference type="EMBL" id="LJIJ01000169">
    <property type="protein sequence ID" value="ODN01150.1"/>
    <property type="molecule type" value="Genomic_DNA"/>
</dbReference>
<dbReference type="PANTHER" id="PTHR24248">
    <property type="entry name" value="ADRENERGIC RECEPTOR-RELATED G-PROTEIN COUPLED RECEPTOR"/>
    <property type="match status" value="1"/>
</dbReference>
<keyword evidence="10" id="KW-0807">Transducer</keyword>
<evidence type="ECO:0000256" key="2">
    <source>
        <dbReference type="ARBA" id="ARBA00010663"/>
    </source>
</evidence>
<evidence type="ECO:0000256" key="6">
    <source>
        <dbReference type="ARBA" id="ARBA00023040"/>
    </source>
</evidence>
<dbReference type="GO" id="GO:0071880">
    <property type="term" value="P:adenylate cyclase-activating adrenergic receptor signaling pathway"/>
    <property type="evidence" value="ECO:0007669"/>
    <property type="project" value="TreeGrafter"/>
</dbReference>
<accession>A0A1D2N7A5</accession>
<evidence type="ECO:0000256" key="5">
    <source>
        <dbReference type="ARBA" id="ARBA00022989"/>
    </source>
</evidence>
<keyword evidence="5 11" id="KW-1133">Transmembrane helix</keyword>
<evidence type="ECO:0000256" key="3">
    <source>
        <dbReference type="ARBA" id="ARBA00022475"/>
    </source>
</evidence>
<proteinExistence type="inferred from homology"/>
<dbReference type="PRINTS" id="PR00237">
    <property type="entry name" value="GPCRRHODOPSN"/>
</dbReference>
<comment type="subcellular location">
    <subcellularLocation>
        <location evidence="1">Cell membrane</location>
        <topology evidence="1">Multi-pass membrane protein</topology>
    </subcellularLocation>
</comment>
<comment type="similarity">
    <text evidence="2">Belongs to the G-protein coupled receptor 1 family.</text>
</comment>
<keyword evidence="6" id="KW-0297">G-protein coupled receptor</keyword>
<evidence type="ECO:0000256" key="9">
    <source>
        <dbReference type="ARBA" id="ARBA00023170"/>
    </source>
</evidence>
<keyword evidence="4 11" id="KW-0812">Transmembrane</keyword>
<evidence type="ECO:0000256" key="7">
    <source>
        <dbReference type="ARBA" id="ARBA00023136"/>
    </source>
</evidence>
<dbReference type="InterPro" id="IPR017452">
    <property type="entry name" value="GPCR_Rhodpsn_7TM"/>
</dbReference>
<evidence type="ECO:0000256" key="10">
    <source>
        <dbReference type="ARBA" id="ARBA00023224"/>
    </source>
</evidence>
<sequence>MKFGPHEQNYNGGAAPRDFSSGRIASFKRETKTAQTLAAVVGGFIICWLPFFVAYVMGPFVPSSDAIPTALMDALIWLGWSNSAINPFIYAFYSADFRSAFWRLTVHKCEAIIRTRNHNLTRSSPRRYEDPPHHHRVST</sequence>
<dbReference type="PANTHER" id="PTHR24248:SF199">
    <property type="entry name" value="IP13425P-RELATED"/>
    <property type="match status" value="1"/>
</dbReference>
<dbReference type="PROSITE" id="PS50262">
    <property type="entry name" value="G_PROTEIN_RECEP_F1_2"/>
    <property type="match status" value="1"/>
</dbReference>
<name>A0A1D2N7A5_ORCCI</name>
<evidence type="ECO:0000256" key="1">
    <source>
        <dbReference type="ARBA" id="ARBA00004651"/>
    </source>
</evidence>
<keyword evidence="3" id="KW-1003">Cell membrane</keyword>
<keyword evidence="9 13" id="KW-0675">Receptor</keyword>
<reference evidence="13 14" key="1">
    <citation type="journal article" date="2016" name="Genome Biol. Evol.">
        <title>Gene Family Evolution Reflects Adaptation to Soil Environmental Stressors in the Genome of the Collembolan Orchesella cincta.</title>
        <authorList>
            <person name="Faddeeva-Vakhrusheva A."/>
            <person name="Derks M.F."/>
            <person name="Anvar S.Y."/>
            <person name="Agamennone V."/>
            <person name="Suring W."/>
            <person name="Smit S."/>
            <person name="van Straalen N.M."/>
            <person name="Roelofs D."/>
        </authorList>
    </citation>
    <scope>NUCLEOTIDE SEQUENCE [LARGE SCALE GENOMIC DNA]</scope>
    <source>
        <tissue evidence="13">Mixed pool</tissue>
    </source>
</reference>
<dbReference type="Pfam" id="PF00001">
    <property type="entry name" value="7tm_1"/>
    <property type="match status" value="1"/>
</dbReference>
<feature type="domain" description="G-protein coupled receptors family 1 profile" evidence="12">
    <location>
        <begin position="1"/>
        <end position="90"/>
    </location>
</feature>
<dbReference type="GO" id="GO:0005886">
    <property type="term" value="C:plasma membrane"/>
    <property type="evidence" value="ECO:0007669"/>
    <property type="project" value="UniProtKB-SubCell"/>
</dbReference>
<dbReference type="InterPro" id="IPR000276">
    <property type="entry name" value="GPCR_Rhodpsn"/>
</dbReference>
<dbReference type="AlphaFoldDB" id="A0A1D2N7A5"/>
<keyword evidence="7 11" id="KW-0472">Membrane</keyword>
<evidence type="ECO:0000313" key="13">
    <source>
        <dbReference type="EMBL" id="ODN01150.1"/>
    </source>
</evidence>
<evidence type="ECO:0000313" key="14">
    <source>
        <dbReference type="Proteomes" id="UP000094527"/>
    </source>
</evidence>
<gene>
    <name evidence="13" type="ORF">Ocin01_05548</name>
</gene>
<dbReference type="OrthoDB" id="5977853at2759"/>
<dbReference type="STRING" id="48709.A0A1D2N7A5"/>
<dbReference type="SUPFAM" id="SSF81321">
    <property type="entry name" value="Family A G protein-coupled receptor-like"/>
    <property type="match status" value="1"/>
</dbReference>
<keyword evidence="8" id="KW-1015">Disulfide bond</keyword>
<evidence type="ECO:0000259" key="12">
    <source>
        <dbReference type="PROSITE" id="PS50262"/>
    </source>
</evidence>
<comment type="caution">
    <text evidence="13">The sequence shown here is derived from an EMBL/GenBank/DDBJ whole genome shotgun (WGS) entry which is preliminary data.</text>
</comment>
<feature type="transmembrane region" description="Helical" evidence="11">
    <location>
        <begin position="74"/>
        <end position="93"/>
    </location>
</feature>
<dbReference type="GO" id="GO:0004993">
    <property type="term" value="F:G protein-coupled serotonin receptor activity"/>
    <property type="evidence" value="ECO:0007669"/>
    <property type="project" value="UniProtKB-ARBA"/>
</dbReference>
<evidence type="ECO:0000256" key="11">
    <source>
        <dbReference type="SAM" id="Phobius"/>
    </source>
</evidence>
<dbReference type="Gene3D" id="1.20.1070.10">
    <property type="entry name" value="Rhodopsin 7-helix transmembrane proteins"/>
    <property type="match status" value="1"/>
</dbReference>
<protein>
    <submittedName>
        <fullName evidence="13">5-hydroxytryptamine receptor 7</fullName>
    </submittedName>
</protein>
<keyword evidence="14" id="KW-1185">Reference proteome</keyword>
<dbReference type="Proteomes" id="UP000094527">
    <property type="component" value="Unassembled WGS sequence"/>
</dbReference>
<dbReference type="OMA" id="LRCNCAS"/>
<evidence type="ECO:0000256" key="4">
    <source>
        <dbReference type="ARBA" id="ARBA00022692"/>
    </source>
</evidence>
<feature type="transmembrane region" description="Helical" evidence="11">
    <location>
        <begin position="37"/>
        <end position="62"/>
    </location>
</feature>